<sequence length="387" mass="42448">MKPGQKVALAVGSRGIAALLPLLKELISWVKSQKGHPYISPAMGSHGGATDQGQAKVLEELGISSESLGVPIVSHMQVKEVGTTSFGRPVWVGEDFCKADHVILINRIKPHTSFRGSMESGLIKMSAIGLGKQKGAATCHQLFFRHGFEPVVTETSRIILKALPVLLGVALVENRFEELACLKVLKPKEFFAQEPGLLAQARSLMGRIPFSDVDLLIIDEIGKNISGSGMDSNVTGRIFHQATPEPAVRRFRRIYLRDLTPETAGNALGLGCADFISQRLLDKIDLEKTRINCLTASVPEKGRIPLAYENDARAVTDALLSVGVFEPENARMVWVKNTLELDFFWASSMLVKEAENMKGLETASQEMKMPFDLNGELPFGFFERPHV</sequence>
<name>A0A0D2J6J5_9BACT</name>
<dbReference type="Pfam" id="PF09861">
    <property type="entry name" value="Lar_N"/>
    <property type="match status" value="1"/>
</dbReference>
<comment type="caution">
    <text evidence="2">The sequence shown here is derived from an EMBL/GenBank/DDBJ whole genome shotgun (WGS) entry which is preliminary data.</text>
</comment>
<evidence type="ECO:0000313" key="3">
    <source>
        <dbReference type="Proteomes" id="UP000032233"/>
    </source>
</evidence>
<organism evidence="2 3">
    <name type="scientific">Dethiosulfatarculus sandiegensis</name>
    <dbReference type="NCBI Taxonomy" id="1429043"/>
    <lineage>
        <taxon>Bacteria</taxon>
        <taxon>Pseudomonadati</taxon>
        <taxon>Thermodesulfobacteriota</taxon>
        <taxon>Desulfarculia</taxon>
        <taxon>Desulfarculales</taxon>
        <taxon>Desulfarculaceae</taxon>
        <taxon>Dethiosulfatarculus</taxon>
    </lineage>
</organism>
<evidence type="ECO:0000313" key="2">
    <source>
        <dbReference type="EMBL" id="KIX13779.1"/>
    </source>
</evidence>
<proteinExistence type="predicted"/>
<dbReference type="InParanoid" id="A0A0D2J6J5"/>
<dbReference type="Proteomes" id="UP000032233">
    <property type="component" value="Unassembled WGS sequence"/>
</dbReference>
<dbReference type="GO" id="GO:0050043">
    <property type="term" value="F:lactate racemase activity"/>
    <property type="evidence" value="ECO:0007669"/>
    <property type="project" value="InterPro"/>
</dbReference>
<protein>
    <submittedName>
        <fullName evidence="2">Iron-sulfur binding protein</fullName>
    </submittedName>
</protein>
<dbReference type="PATRIC" id="fig|1429043.3.peg.2730"/>
<dbReference type="InterPro" id="IPR018657">
    <property type="entry name" value="LarA-like_N"/>
</dbReference>
<gene>
    <name evidence="2" type="ORF">X474_12840</name>
</gene>
<dbReference type="EMBL" id="AZAC01000014">
    <property type="protein sequence ID" value="KIX13779.1"/>
    <property type="molecule type" value="Genomic_DNA"/>
</dbReference>
<dbReference type="Gene3D" id="3.40.50.11440">
    <property type="match status" value="1"/>
</dbReference>
<reference evidence="2 3" key="1">
    <citation type="submission" date="2013-11" db="EMBL/GenBank/DDBJ databases">
        <title>Metagenomic analysis of a methanogenic consortium involved in long chain n-alkane degradation.</title>
        <authorList>
            <person name="Davidova I.A."/>
            <person name="Callaghan A.V."/>
            <person name="Wawrik B."/>
            <person name="Pruitt S."/>
            <person name="Marks C."/>
            <person name="Duncan K.E."/>
            <person name="Suflita J.M."/>
        </authorList>
    </citation>
    <scope>NUCLEOTIDE SEQUENCE [LARGE SCALE GENOMIC DNA]</scope>
    <source>
        <strain evidence="2 3">SPR</strain>
    </source>
</reference>
<keyword evidence="3" id="KW-1185">Reference proteome</keyword>
<dbReference type="AlphaFoldDB" id="A0A0D2J6J5"/>
<feature type="domain" description="LarA-like N-terminal" evidence="1">
    <location>
        <begin position="32"/>
        <end position="144"/>
    </location>
</feature>
<evidence type="ECO:0000259" key="1">
    <source>
        <dbReference type="Pfam" id="PF09861"/>
    </source>
</evidence>
<accession>A0A0D2J6J5</accession>